<dbReference type="GeneID" id="116938765"/>
<feature type="compositionally biased region" description="Basic and acidic residues" evidence="4">
    <location>
        <begin position="180"/>
        <end position="189"/>
    </location>
</feature>
<evidence type="ECO:0000256" key="3">
    <source>
        <dbReference type="SAM" id="Coils"/>
    </source>
</evidence>
<feature type="coiled-coil region" evidence="3">
    <location>
        <begin position="708"/>
        <end position="791"/>
    </location>
</feature>
<protein>
    <submittedName>
        <fullName evidence="6">Leucine-rich repeat flightless-interacting protein 2 isoform X1</fullName>
    </submittedName>
</protein>
<dbReference type="PANTHER" id="PTHR19212:SF0">
    <property type="entry name" value="LD07988P"/>
    <property type="match status" value="1"/>
</dbReference>
<feature type="region of interest" description="Disordered" evidence="4">
    <location>
        <begin position="283"/>
        <end position="351"/>
    </location>
</feature>
<proteinExistence type="inferred from homology"/>
<feature type="region of interest" description="Disordered" evidence="4">
    <location>
        <begin position="85"/>
        <end position="266"/>
    </location>
</feature>
<name>A0AAJ7WLK8_PETMA</name>
<accession>A0AAJ7WLK8</accession>
<organism evidence="5 6">
    <name type="scientific">Petromyzon marinus</name>
    <name type="common">Sea lamprey</name>
    <dbReference type="NCBI Taxonomy" id="7757"/>
    <lineage>
        <taxon>Eukaryota</taxon>
        <taxon>Metazoa</taxon>
        <taxon>Chordata</taxon>
        <taxon>Craniata</taxon>
        <taxon>Vertebrata</taxon>
        <taxon>Cyclostomata</taxon>
        <taxon>Hyperoartia</taxon>
        <taxon>Petromyzontiformes</taxon>
        <taxon>Petromyzontidae</taxon>
        <taxon>Petromyzon</taxon>
    </lineage>
</organism>
<sequence length="799" mass="90314">MGTPGRKRNPVRETFAAEDDALSHIAKEAEAKLASKRAARAEAREIRLRELERQQKDIYNIQKKYQLPRHNEEYDNIHQWMDGVEVPSTRLSRPQSRQRASPFSDADGLSERSGRSGSRREDYECERDGSSGRSRVKNGSAKKYPLDHEERYSSRYHRVKPDDEELYCSQLGKYKPRLSSAERESESSDHRRRAPPADDETDEIWQSDKYRRKLGSRKNSYDNWDAGSSRAKAPAMQDDGVRGGYDDMPFSRRTGKRTSSLYSEPLAPARSYRTLGSEDILGSARGWRGSSSRVAAEGVSGSRLCSLVNSSRASPASSDDEVTSVHSRKSTRSARGVTSSNPPSRKGSIVDIYGCSSRRGSALSDFDDVSIPELAKYTDDHSDNDLAENTGRPLTSRSAVSALSSSNLSSKQGNGDIGSLGDVDVSTKDIYELKDQLRDVDSRYTKGLKEIKESLSEVQEKFKKAMVTNAQLDNEKFNLIYQVDTLRDSMEEMEEQMAELRRQHEDKCKDLERQKHAQSVLQYKYDELQEGLKQRDALIEEIKTLQRKEESYVREVNDLQEAIGWKEKKIGALERQKVHFECIMNERDELRQQVTQLKEDLKKKHGLVMVPEGEVNGEVGPDGEPLAGGGAVTLVSRQAAQLLEGAGDGPLDIRLKRLVEDKESLVEQVKSLKIQLEETKQKSGKSDSDPTENGMDGIETQRDVTRQLSEHKFKLSKAEQDITALEQSIARLEGQVARYKTASENAEKVEDELKAEKRKLQRELRSAQDRVEELEITNSQLTKRLEKIKSTRNVVLPQE</sequence>
<feature type="compositionally biased region" description="Basic and acidic residues" evidence="4">
    <location>
        <begin position="677"/>
        <end position="688"/>
    </location>
</feature>
<reference evidence="6" key="1">
    <citation type="submission" date="2025-08" db="UniProtKB">
        <authorList>
            <consortium name="RefSeq"/>
        </authorList>
    </citation>
    <scope>IDENTIFICATION</scope>
    <source>
        <tissue evidence="6">Sperm</tissue>
    </source>
</reference>
<dbReference type="InterPro" id="IPR019139">
    <property type="entry name" value="LRRFIP1/2"/>
</dbReference>
<feature type="compositionally biased region" description="Polar residues" evidence="4">
    <location>
        <begin position="307"/>
        <end position="317"/>
    </location>
</feature>
<feature type="compositionally biased region" description="Low complexity" evidence="4">
    <location>
        <begin position="283"/>
        <end position="296"/>
    </location>
</feature>
<evidence type="ECO:0000256" key="4">
    <source>
        <dbReference type="SAM" id="MobiDB-lite"/>
    </source>
</evidence>
<feature type="region of interest" description="Disordered" evidence="4">
    <location>
        <begin position="677"/>
        <end position="699"/>
    </location>
</feature>
<dbReference type="PANTHER" id="PTHR19212">
    <property type="entry name" value="LEUCINE RICH REPEAT IN FLII INTERACTING PROTEIN"/>
    <property type="match status" value="1"/>
</dbReference>
<dbReference type="RefSeq" id="XP_032802251.1">
    <property type="nucleotide sequence ID" value="XM_032946360.1"/>
</dbReference>
<gene>
    <name evidence="6" type="primary">LRRFIP2</name>
</gene>
<evidence type="ECO:0000313" key="5">
    <source>
        <dbReference type="Proteomes" id="UP001318040"/>
    </source>
</evidence>
<dbReference type="Gene3D" id="1.20.5.4090">
    <property type="match status" value="1"/>
</dbReference>
<feature type="compositionally biased region" description="Basic and acidic residues" evidence="4">
    <location>
        <begin position="144"/>
        <end position="153"/>
    </location>
</feature>
<keyword evidence="2 3" id="KW-0175">Coiled coil</keyword>
<feature type="compositionally biased region" description="Low complexity" evidence="4">
    <location>
        <begin position="396"/>
        <end position="410"/>
    </location>
</feature>
<comment type="similarity">
    <text evidence="1">Belongs to the LRRFIP family.</text>
</comment>
<dbReference type="KEGG" id="pmrn:116938765"/>
<dbReference type="GO" id="GO:0006355">
    <property type="term" value="P:regulation of DNA-templated transcription"/>
    <property type="evidence" value="ECO:0007669"/>
    <property type="project" value="InterPro"/>
</dbReference>
<feature type="region of interest" description="Disordered" evidence="4">
    <location>
        <begin position="379"/>
        <end position="415"/>
    </location>
</feature>
<evidence type="ECO:0000313" key="6">
    <source>
        <dbReference type="RefSeq" id="XP_032802251.1"/>
    </source>
</evidence>
<feature type="compositionally biased region" description="Polar residues" evidence="4">
    <location>
        <begin position="89"/>
        <end position="101"/>
    </location>
</feature>
<dbReference type="AlphaFoldDB" id="A0AAJ7WLK8"/>
<evidence type="ECO:0000256" key="2">
    <source>
        <dbReference type="ARBA" id="ARBA00023054"/>
    </source>
</evidence>
<dbReference type="Proteomes" id="UP001318040">
    <property type="component" value="Chromosome 4"/>
</dbReference>
<dbReference type="Pfam" id="PF09738">
    <property type="entry name" value="LRRFIP"/>
    <property type="match status" value="3"/>
</dbReference>
<evidence type="ECO:0000256" key="1">
    <source>
        <dbReference type="ARBA" id="ARBA00008275"/>
    </source>
</evidence>
<feature type="compositionally biased region" description="Basic and acidic residues" evidence="4">
    <location>
        <begin position="109"/>
        <end position="130"/>
    </location>
</feature>
<feature type="coiled-coil region" evidence="3">
    <location>
        <begin position="448"/>
        <end position="607"/>
    </location>
</feature>
<keyword evidence="5" id="KW-1185">Reference proteome</keyword>